<proteinExistence type="predicted"/>
<gene>
    <name evidence="1" type="ORF">HHJ74_07875</name>
</gene>
<comment type="caution">
    <text evidence="1">The sequence shown here is derived from an EMBL/GenBank/DDBJ whole genome shotgun (WGS) entry which is preliminary data.</text>
</comment>
<dbReference type="EMBL" id="JABCUV010000008">
    <property type="protein sequence ID" value="NMW93610.1"/>
    <property type="molecule type" value="Genomic_DNA"/>
</dbReference>
<reference evidence="1 2" key="1">
    <citation type="submission" date="2020-04" db="EMBL/GenBank/DDBJ databases">
        <title>Antimicrobial susceptibility and clonality of vaginal-derived multi-drug resistant Mobiluncus isolates in China.</title>
        <authorList>
            <person name="Zhang X."/>
        </authorList>
    </citation>
    <scope>NUCLEOTIDE SEQUENCE [LARGE SCALE GENOMIC DNA]</scope>
    <source>
        <strain evidence="1 2">7</strain>
    </source>
</reference>
<name>A0A848RI59_9ACTO</name>
<dbReference type="Proteomes" id="UP000582487">
    <property type="component" value="Unassembled WGS sequence"/>
</dbReference>
<dbReference type="AlphaFoldDB" id="A0A848RI59"/>
<accession>A0A848RI59</accession>
<organism evidence="1 2">
    <name type="scientific">Mobiluncus mulieris</name>
    <dbReference type="NCBI Taxonomy" id="2052"/>
    <lineage>
        <taxon>Bacteria</taxon>
        <taxon>Bacillati</taxon>
        <taxon>Actinomycetota</taxon>
        <taxon>Actinomycetes</taxon>
        <taxon>Actinomycetales</taxon>
        <taxon>Actinomycetaceae</taxon>
        <taxon>Mobiluncus</taxon>
    </lineage>
</organism>
<protein>
    <submittedName>
        <fullName evidence="1">Uncharacterized protein</fullName>
    </submittedName>
</protein>
<evidence type="ECO:0000313" key="1">
    <source>
        <dbReference type="EMBL" id="NMW93610.1"/>
    </source>
</evidence>
<evidence type="ECO:0000313" key="2">
    <source>
        <dbReference type="Proteomes" id="UP000582487"/>
    </source>
</evidence>
<sequence>MLRDGPILTFTNDASAPALPGVVSELKDGEGVKAKADALGASKLMIIGETGVMPDASRGCAQHKAVV</sequence>